<feature type="domain" description="FAD-dependent oxidoreductase 2 FAD-binding" evidence="9">
    <location>
        <begin position="19"/>
        <end position="394"/>
    </location>
</feature>
<dbReference type="Gene3D" id="3.50.50.60">
    <property type="entry name" value="FAD/NAD(P)-binding domain"/>
    <property type="match status" value="1"/>
</dbReference>
<name>A0A644XTZ3_9ZZZZ</name>
<evidence type="ECO:0000259" key="10">
    <source>
        <dbReference type="Pfam" id="PF02910"/>
    </source>
</evidence>
<dbReference type="EC" id="1.4.3.16" evidence="4"/>
<comment type="cofactor">
    <cofactor evidence="1">
        <name>FAD</name>
        <dbReference type="ChEBI" id="CHEBI:57692"/>
    </cofactor>
</comment>
<dbReference type="GO" id="GO:0008734">
    <property type="term" value="F:L-aspartate oxidase activity"/>
    <property type="evidence" value="ECO:0007669"/>
    <property type="project" value="UniProtKB-EC"/>
</dbReference>
<comment type="pathway">
    <text evidence="2">Cofactor biosynthesis; NAD(+) biosynthesis; iminoaspartate from L-aspartate (oxidase route): step 1/1.</text>
</comment>
<proteinExistence type="inferred from homology"/>
<dbReference type="GO" id="GO:0034628">
    <property type="term" value="P:'de novo' NAD+ biosynthetic process from L-aspartate"/>
    <property type="evidence" value="ECO:0007669"/>
    <property type="project" value="TreeGrafter"/>
</dbReference>
<evidence type="ECO:0000256" key="1">
    <source>
        <dbReference type="ARBA" id="ARBA00001974"/>
    </source>
</evidence>
<reference evidence="11" key="1">
    <citation type="submission" date="2019-08" db="EMBL/GenBank/DDBJ databases">
        <authorList>
            <person name="Kucharzyk K."/>
            <person name="Murdoch R.W."/>
            <person name="Higgins S."/>
            <person name="Loffler F."/>
        </authorList>
    </citation>
    <scope>NUCLEOTIDE SEQUENCE</scope>
</reference>
<keyword evidence="5" id="KW-0285">Flavoprotein</keyword>
<evidence type="ECO:0000259" key="9">
    <source>
        <dbReference type="Pfam" id="PF00890"/>
    </source>
</evidence>
<organism evidence="11">
    <name type="scientific">bioreactor metagenome</name>
    <dbReference type="NCBI Taxonomy" id="1076179"/>
    <lineage>
        <taxon>unclassified sequences</taxon>
        <taxon>metagenomes</taxon>
        <taxon>ecological metagenomes</taxon>
    </lineage>
</organism>
<sequence>MKRYVYNFNWHEAERVHADVVIVGCGVAGLYTALNLDPSTKCVMLNKAGSEQCNSIYAQGGIATVIEPNLQDNPKRHFDDTLIAGAGLCNKESVKVLVDEAWVNIEKLISDNVPFDMQDGDLLLTREGGHSRNRILHCGGDATGLHLTNRLYELILQRDNIRIYNNMLLTDIITDENGAVAGALALDEDCRPFYFASSKVVIASGGIGRVFKSSTNAICATGDGIAAAKRAGAELKDMEFIQFHPTALIYPNDEGRFFLISEALRGEGAILRNRRSEPFMQGVHPLADLAPRDIVARAIVTEMKKSNFSNVYLDITSRPRDFLKERFPTIFRECLSRGIDISKDWIPVIPVQHYFMGGIKTNLDAKTNITGLYACGESACTGVHGANRLASNSLLECLVFGRRCALHIKKSGFCSPHLNETALISESSGVNIDFEQYSNEIRSLMTQKCGITRNKPDLMEAYSRISEILGWLDTIELKNPKGIEAYNQALVALSILGAAIHREKSVGAHYRSDENVWRNTNA</sequence>
<keyword evidence="7" id="KW-0274">FAD</keyword>
<dbReference type="Gene3D" id="3.90.700.10">
    <property type="entry name" value="Succinate dehydrogenase/fumarate reductase flavoprotein, catalytic domain"/>
    <property type="match status" value="1"/>
</dbReference>
<dbReference type="InterPro" id="IPR036188">
    <property type="entry name" value="FAD/NAD-bd_sf"/>
</dbReference>
<comment type="caution">
    <text evidence="11">The sequence shown here is derived from an EMBL/GenBank/DDBJ whole genome shotgun (WGS) entry which is preliminary data.</text>
</comment>
<dbReference type="InterPro" id="IPR027477">
    <property type="entry name" value="Succ_DH/fumarate_Rdtase_cat_sf"/>
</dbReference>
<keyword evidence="8 11" id="KW-0560">Oxidoreductase</keyword>
<feature type="domain" description="Fumarate reductase/succinate dehydrogenase flavoprotein-like C-terminal" evidence="10">
    <location>
        <begin position="439"/>
        <end position="514"/>
    </location>
</feature>
<dbReference type="Pfam" id="PF00890">
    <property type="entry name" value="FAD_binding_2"/>
    <property type="match status" value="1"/>
</dbReference>
<dbReference type="SUPFAM" id="SSF51905">
    <property type="entry name" value="FAD/NAD(P)-binding domain"/>
    <property type="match status" value="1"/>
</dbReference>
<dbReference type="InterPro" id="IPR015939">
    <property type="entry name" value="Fum_Rdtase/Succ_DH_flav-like_C"/>
</dbReference>
<dbReference type="Pfam" id="PF02910">
    <property type="entry name" value="Succ_DH_flav_C"/>
    <property type="match status" value="1"/>
</dbReference>
<keyword evidence="6" id="KW-0662">Pyridine nucleotide biosynthesis</keyword>
<comment type="similarity">
    <text evidence="3">Belongs to the FAD-dependent oxidoreductase 2 family. NadB subfamily.</text>
</comment>
<evidence type="ECO:0000256" key="6">
    <source>
        <dbReference type="ARBA" id="ARBA00022642"/>
    </source>
</evidence>
<evidence type="ECO:0000313" key="11">
    <source>
        <dbReference type="EMBL" id="MPM17584.1"/>
    </source>
</evidence>
<dbReference type="EMBL" id="VSSQ01002823">
    <property type="protein sequence ID" value="MPM17584.1"/>
    <property type="molecule type" value="Genomic_DNA"/>
</dbReference>
<dbReference type="PANTHER" id="PTHR42716">
    <property type="entry name" value="L-ASPARTATE OXIDASE"/>
    <property type="match status" value="1"/>
</dbReference>
<dbReference type="SUPFAM" id="SSF46977">
    <property type="entry name" value="Succinate dehydrogenase/fumarate reductase flavoprotein C-terminal domain"/>
    <property type="match status" value="1"/>
</dbReference>
<evidence type="ECO:0000256" key="3">
    <source>
        <dbReference type="ARBA" id="ARBA00008562"/>
    </source>
</evidence>
<dbReference type="AlphaFoldDB" id="A0A644XTZ3"/>
<dbReference type="SUPFAM" id="SSF56425">
    <property type="entry name" value="Succinate dehydrogenase/fumarate reductase flavoprotein, catalytic domain"/>
    <property type="match status" value="1"/>
</dbReference>
<evidence type="ECO:0000256" key="2">
    <source>
        <dbReference type="ARBA" id="ARBA00004950"/>
    </source>
</evidence>
<dbReference type="InterPro" id="IPR005288">
    <property type="entry name" value="NadB"/>
</dbReference>
<dbReference type="NCBIfam" id="TIGR00551">
    <property type="entry name" value="nadB"/>
    <property type="match status" value="1"/>
</dbReference>
<evidence type="ECO:0000256" key="4">
    <source>
        <dbReference type="ARBA" id="ARBA00012173"/>
    </source>
</evidence>
<dbReference type="UniPathway" id="UPA00253">
    <property type="reaction ID" value="UER00326"/>
</dbReference>
<dbReference type="Gene3D" id="1.20.58.100">
    <property type="entry name" value="Fumarate reductase/succinate dehydrogenase flavoprotein-like, C-terminal domain"/>
    <property type="match status" value="1"/>
</dbReference>
<dbReference type="InterPro" id="IPR037099">
    <property type="entry name" value="Fum_R/Succ_DH_flav-like_C_sf"/>
</dbReference>
<dbReference type="FunFam" id="3.90.700.10:FF:000002">
    <property type="entry name" value="L-aspartate oxidase"/>
    <property type="match status" value="1"/>
</dbReference>
<evidence type="ECO:0000256" key="7">
    <source>
        <dbReference type="ARBA" id="ARBA00022827"/>
    </source>
</evidence>
<dbReference type="InterPro" id="IPR003953">
    <property type="entry name" value="FAD-dep_OxRdtase_2_FAD-bd"/>
</dbReference>
<evidence type="ECO:0000256" key="5">
    <source>
        <dbReference type="ARBA" id="ARBA00022630"/>
    </source>
</evidence>
<accession>A0A644XTZ3</accession>
<protein>
    <recommendedName>
        <fullName evidence="4">L-aspartate oxidase</fullName>
        <ecNumber evidence="4">1.4.3.16</ecNumber>
    </recommendedName>
</protein>
<evidence type="ECO:0000256" key="8">
    <source>
        <dbReference type="ARBA" id="ARBA00023002"/>
    </source>
</evidence>
<gene>
    <name evidence="11" type="primary">nadB_13</name>
    <name evidence="11" type="ORF">SDC9_63981</name>
</gene>
<dbReference type="PANTHER" id="PTHR42716:SF2">
    <property type="entry name" value="L-ASPARTATE OXIDASE, CHLOROPLASTIC"/>
    <property type="match status" value="1"/>
</dbReference>